<dbReference type="RefSeq" id="WP_188359187.1">
    <property type="nucleotide sequence ID" value="NZ_BMDC01000001.1"/>
</dbReference>
<accession>A0A917IRE4</accession>
<sequence>MKEGTQSPLTELDEQTCLRLLNNHSIGRLASSLGNKIDLFAVRYVIHKGKIYFQTKPGDTFSSIVVTRKVAFEIDEARFDSVKQVTVYGTAHWYPYDVDIDTELLEEARVASADVMHWVEITPEKVSGRELKLR</sequence>
<dbReference type="EMBL" id="BMDC01000001">
    <property type="protein sequence ID" value="GGH61124.1"/>
    <property type="molecule type" value="Genomic_DNA"/>
</dbReference>
<evidence type="ECO:0000313" key="2">
    <source>
        <dbReference type="Proteomes" id="UP000600171"/>
    </source>
</evidence>
<evidence type="ECO:0008006" key="3">
    <source>
        <dbReference type="Google" id="ProtNLM"/>
    </source>
</evidence>
<name>A0A917IRE4_9MICC</name>
<dbReference type="Proteomes" id="UP000600171">
    <property type="component" value="Unassembled WGS sequence"/>
</dbReference>
<dbReference type="Gene3D" id="2.30.110.10">
    <property type="entry name" value="Electron Transport, Fmn-binding Protein, Chain A"/>
    <property type="match status" value="1"/>
</dbReference>
<protein>
    <recommendedName>
        <fullName evidence="3">Pyridoxamine 5'-phosphate oxidase family protein</fullName>
    </recommendedName>
</protein>
<proteinExistence type="predicted"/>
<dbReference type="SUPFAM" id="SSF50475">
    <property type="entry name" value="FMN-binding split barrel"/>
    <property type="match status" value="1"/>
</dbReference>
<dbReference type="AlphaFoldDB" id="A0A917IRE4"/>
<keyword evidence="2" id="KW-1185">Reference proteome</keyword>
<evidence type="ECO:0000313" key="1">
    <source>
        <dbReference type="EMBL" id="GGH61124.1"/>
    </source>
</evidence>
<reference evidence="1 2" key="1">
    <citation type="journal article" date="2014" name="Int. J. Syst. Evol. Microbiol.">
        <title>Complete genome sequence of Corynebacterium casei LMG S-19264T (=DSM 44701T), isolated from a smear-ripened cheese.</title>
        <authorList>
            <consortium name="US DOE Joint Genome Institute (JGI-PGF)"/>
            <person name="Walter F."/>
            <person name="Albersmeier A."/>
            <person name="Kalinowski J."/>
            <person name="Ruckert C."/>
        </authorList>
    </citation>
    <scope>NUCLEOTIDE SEQUENCE [LARGE SCALE GENOMIC DNA]</scope>
    <source>
        <strain evidence="1 2">CCM 8669</strain>
    </source>
</reference>
<dbReference type="Pfam" id="PF12900">
    <property type="entry name" value="Pyridox_ox_2"/>
    <property type="match status" value="1"/>
</dbReference>
<dbReference type="InterPro" id="IPR012349">
    <property type="entry name" value="Split_barrel_FMN-bd"/>
</dbReference>
<dbReference type="InterPro" id="IPR024747">
    <property type="entry name" value="Pyridox_Oxase-rel"/>
</dbReference>
<organism evidence="1 2">
    <name type="scientific">Rothia aerolata</name>
    <dbReference type="NCBI Taxonomy" id="1812262"/>
    <lineage>
        <taxon>Bacteria</taxon>
        <taxon>Bacillati</taxon>
        <taxon>Actinomycetota</taxon>
        <taxon>Actinomycetes</taxon>
        <taxon>Micrococcales</taxon>
        <taxon>Micrococcaceae</taxon>
        <taxon>Rothia</taxon>
    </lineage>
</organism>
<gene>
    <name evidence="1" type="ORF">GCM10007359_10000</name>
</gene>
<comment type="caution">
    <text evidence="1">The sequence shown here is derived from an EMBL/GenBank/DDBJ whole genome shotgun (WGS) entry which is preliminary data.</text>
</comment>